<reference evidence="2 3" key="1">
    <citation type="journal article" date="2012" name="PLoS Pathog.">
        <title>Diverse lifestyles and strategies of plant pathogenesis encoded in the genomes of eighteen Dothideomycetes fungi.</title>
        <authorList>
            <person name="Ohm R.A."/>
            <person name="Feau N."/>
            <person name="Henrissat B."/>
            <person name="Schoch C.L."/>
            <person name="Horwitz B.A."/>
            <person name="Barry K.W."/>
            <person name="Condon B.J."/>
            <person name="Copeland A.C."/>
            <person name="Dhillon B."/>
            <person name="Glaser F."/>
            <person name="Hesse C.N."/>
            <person name="Kosti I."/>
            <person name="LaButti K."/>
            <person name="Lindquist E.A."/>
            <person name="Lucas S."/>
            <person name="Salamov A.A."/>
            <person name="Bradshaw R.E."/>
            <person name="Ciuffetti L."/>
            <person name="Hamelin R.C."/>
            <person name="Kema G.H.J."/>
            <person name="Lawrence C."/>
            <person name="Scott J.A."/>
            <person name="Spatafora J.W."/>
            <person name="Turgeon B.G."/>
            <person name="de Wit P.J.G.M."/>
            <person name="Zhong S."/>
            <person name="Goodwin S.B."/>
            <person name="Grigoriev I.V."/>
        </authorList>
    </citation>
    <scope>NUCLEOTIDE SEQUENCE [LARGE SCALE GENOMIC DNA]</scope>
    <source>
        <strain evidence="2 3">CIRAD86</strain>
    </source>
</reference>
<dbReference type="OrthoDB" id="3645579at2759"/>
<organism evidence="2 3">
    <name type="scientific">Pseudocercospora fijiensis (strain CIRAD86)</name>
    <name type="common">Black leaf streak disease fungus</name>
    <name type="synonym">Mycosphaerella fijiensis</name>
    <dbReference type="NCBI Taxonomy" id="383855"/>
    <lineage>
        <taxon>Eukaryota</taxon>
        <taxon>Fungi</taxon>
        <taxon>Dikarya</taxon>
        <taxon>Ascomycota</taxon>
        <taxon>Pezizomycotina</taxon>
        <taxon>Dothideomycetes</taxon>
        <taxon>Dothideomycetidae</taxon>
        <taxon>Mycosphaerellales</taxon>
        <taxon>Mycosphaerellaceae</taxon>
        <taxon>Pseudocercospora</taxon>
    </lineage>
</organism>
<evidence type="ECO:0000313" key="2">
    <source>
        <dbReference type="EMBL" id="EME88954.1"/>
    </source>
</evidence>
<gene>
    <name evidence="2" type="ORF">MYCFIDRAFT_76336</name>
</gene>
<dbReference type="KEGG" id="pfj:MYCFIDRAFT_76336"/>
<feature type="compositionally biased region" description="Basic and acidic residues" evidence="1">
    <location>
        <begin position="605"/>
        <end position="622"/>
    </location>
</feature>
<feature type="compositionally biased region" description="Basic residues" evidence="1">
    <location>
        <begin position="255"/>
        <end position="270"/>
    </location>
</feature>
<feature type="region of interest" description="Disordered" evidence="1">
    <location>
        <begin position="226"/>
        <end position="312"/>
    </location>
</feature>
<dbReference type="Proteomes" id="UP000016932">
    <property type="component" value="Unassembled WGS sequence"/>
</dbReference>
<feature type="compositionally biased region" description="Basic and acidic residues" evidence="1">
    <location>
        <begin position="282"/>
        <end position="297"/>
    </location>
</feature>
<sequence length="657" mass="71525">MSNSSSQALMAHQSEFEDGALPPLVTRGQSGPRHQADLTSKRHGRIFFDNTRSDDPAMGASDRLSAETAMRRCTVGGSMNIAGGLFDAESNAASPNASTRALLEESRRDDASSIYSVAPAIDLQESMFDYPIRAHRDRHALPPSIVEKNAIRMGSPQDTYQRMEMSPRRAADEVLCTFQSAPNAPDVDIQAGTVTELSPDEKSGSVEATTPSALFGKFFQLSLRSKQQKPQSDAALGSVDQSGSDSNPGYFERQRQKRKSLQSHFRRRSTIRWQDPPPSASPDRRQTVTCREVRSDASESNPGVDDGGRSDEWREQARVERITRASVSAVANTGRKASRSLSKTWGNIEDFGKKTQRGFQKLFRQDSAMALESASAGYPFASGALPADASLEDIGDGSAVNYEDRLANFPYRSAILLPNFKLSSPLAGIASPHYSLSSDLAPGDAARHDDDEEAAILEGMEGLERMIDPSLRNVPVVEPRERERTKSPIAIEIDSAMRNVRRANLAVTPPKANIRKMAADNREKNLADAVNAVNRAVKAGDFETANIQKYFDRVPSCTDKAKQRVASMSFREQVASEQEMLHKAYLESMSGRGSADDIPLMPNQDQRRLRGEGDEEVERGAGREGASQSKTSVAAELAALAGIVGNIFQGAGGPIML</sequence>
<dbReference type="HOGENOM" id="CLU_417447_0_0_1"/>
<protein>
    <submittedName>
        <fullName evidence="2">Uncharacterized protein</fullName>
    </submittedName>
</protein>
<dbReference type="GeneID" id="19341192"/>
<dbReference type="EMBL" id="KB446555">
    <property type="protein sequence ID" value="EME88954.1"/>
    <property type="molecule type" value="Genomic_DNA"/>
</dbReference>
<keyword evidence="3" id="KW-1185">Reference proteome</keyword>
<proteinExistence type="predicted"/>
<accession>N1Q823</accession>
<dbReference type="AlphaFoldDB" id="N1Q823"/>
<evidence type="ECO:0000256" key="1">
    <source>
        <dbReference type="SAM" id="MobiDB-lite"/>
    </source>
</evidence>
<dbReference type="VEuPathDB" id="FungiDB:MYCFIDRAFT_76336"/>
<evidence type="ECO:0000313" key="3">
    <source>
        <dbReference type="Proteomes" id="UP000016932"/>
    </source>
</evidence>
<feature type="region of interest" description="Disordered" evidence="1">
    <location>
        <begin position="591"/>
        <end position="631"/>
    </location>
</feature>
<feature type="region of interest" description="Disordered" evidence="1">
    <location>
        <begin position="1"/>
        <end position="39"/>
    </location>
</feature>
<dbReference type="RefSeq" id="XP_007920448.1">
    <property type="nucleotide sequence ID" value="XM_007922257.1"/>
</dbReference>
<name>N1Q823_PSEFD</name>